<dbReference type="PANTHER" id="PTHR10948:SF23">
    <property type="entry name" value="TRANSPOSASE INSI FOR INSERTION SEQUENCE ELEMENT IS30A-RELATED"/>
    <property type="match status" value="1"/>
</dbReference>
<feature type="compositionally biased region" description="Basic and acidic residues" evidence="1">
    <location>
        <begin position="41"/>
        <end position="57"/>
    </location>
</feature>
<dbReference type="EMBL" id="CP073721">
    <property type="protein sequence ID" value="UWZ34001.1"/>
    <property type="molecule type" value="Genomic_DNA"/>
</dbReference>
<feature type="domain" description="HTH marR-type" evidence="2">
    <location>
        <begin position="100"/>
        <end position="160"/>
    </location>
</feature>
<accession>A0ABY5YW77</accession>
<dbReference type="Pfam" id="PF12802">
    <property type="entry name" value="MarR_2"/>
    <property type="match status" value="1"/>
</dbReference>
<dbReference type="InterPro" id="IPR025246">
    <property type="entry name" value="IS30-like_HTH"/>
</dbReference>
<evidence type="ECO:0000313" key="5">
    <source>
        <dbReference type="Proteomes" id="UP001058271"/>
    </source>
</evidence>
<dbReference type="SUPFAM" id="SSF46785">
    <property type="entry name" value="Winged helix' DNA-binding domain"/>
    <property type="match status" value="1"/>
</dbReference>
<evidence type="ECO:0000259" key="3">
    <source>
        <dbReference type="Pfam" id="PF13936"/>
    </source>
</evidence>
<protein>
    <submittedName>
        <fullName evidence="4">Helix-turn-helix domain-containing protein</fullName>
    </submittedName>
</protein>
<dbReference type="InterPro" id="IPR036390">
    <property type="entry name" value="WH_DNA-bd_sf"/>
</dbReference>
<dbReference type="InterPro" id="IPR000835">
    <property type="entry name" value="HTH_MarR-typ"/>
</dbReference>
<evidence type="ECO:0000313" key="4">
    <source>
        <dbReference type="EMBL" id="UWZ34001.1"/>
    </source>
</evidence>
<keyword evidence="5" id="KW-1185">Reference proteome</keyword>
<dbReference type="InterPro" id="IPR036388">
    <property type="entry name" value="WH-like_DNA-bd_sf"/>
</dbReference>
<dbReference type="InterPro" id="IPR009057">
    <property type="entry name" value="Homeodomain-like_sf"/>
</dbReference>
<dbReference type="PANTHER" id="PTHR10948">
    <property type="entry name" value="TRANSPOSASE"/>
    <property type="match status" value="1"/>
</dbReference>
<feature type="compositionally biased region" description="Basic residues" evidence="1">
    <location>
        <begin position="60"/>
        <end position="71"/>
    </location>
</feature>
<reference evidence="4" key="1">
    <citation type="submission" date="2021-04" db="EMBL/GenBank/DDBJ databases">
        <title>Biosynthetic gene clusters of Dactylosporangioum roseum.</title>
        <authorList>
            <person name="Hartkoorn R.C."/>
            <person name="Beaudoing E."/>
            <person name="Hot D."/>
            <person name="Moureu S."/>
        </authorList>
    </citation>
    <scope>NUCLEOTIDE SEQUENCE</scope>
    <source>
        <strain evidence="4">NRRL B-16295</strain>
    </source>
</reference>
<dbReference type="Proteomes" id="UP001058271">
    <property type="component" value="Chromosome"/>
</dbReference>
<dbReference type="InterPro" id="IPR051917">
    <property type="entry name" value="Transposase-Integrase"/>
</dbReference>
<dbReference type="SUPFAM" id="SSF46689">
    <property type="entry name" value="Homeodomain-like"/>
    <property type="match status" value="1"/>
</dbReference>
<gene>
    <name evidence="4" type="ORF">Drose_22360</name>
</gene>
<evidence type="ECO:0000259" key="2">
    <source>
        <dbReference type="Pfam" id="PF12802"/>
    </source>
</evidence>
<dbReference type="RefSeq" id="WP_260723288.1">
    <property type="nucleotide sequence ID" value="NZ_BAAABS010000037.1"/>
</dbReference>
<feature type="region of interest" description="Disordered" evidence="1">
    <location>
        <begin position="35"/>
        <end position="83"/>
    </location>
</feature>
<dbReference type="Pfam" id="PF13936">
    <property type="entry name" value="HTH_38"/>
    <property type="match status" value="1"/>
</dbReference>
<evidence type="ECO:0000256" key="1">
    <source>
        <dbReference type="SAM" id="MobiDB-lite"/>
    </source>
</evidence>
<organism evidence="4 5">
    <name type="scientific">Dactylosporangium roseum</name>
    <dbReference type="NCBI Taxonomy" id="47989"/>
    <lineage>
        <taxon>Bacteria</taxon>
        <taxon>Bacillati</taxon>
        <taxon>Actinomycetota</taxon>
        <taxon>Actinomycetes</taxon>
        <taxon>Micromonosporales</taxon>
        <taxon>Micromonosporaceae</taxon>
        <taxon>Dactylosporangium</taxon>
    </lineage>
</organism>
<feature type="domain" description="Transposase IS30-like HTH" evidence="3">
    <location>
        <begin position="5"/>
        <end position="45"/>
    </location>
</feature>
<dbReference type="Gene3D" id="1.10.10.10">
    <property type="entry name" value="Winged helix-like DNA-binding domain superfamily/Winged helix DNA-binding domain"/>
    <property type="match status" value="1"/>
</dbReference>
<sequence length="318" mass="34391">MPGARLTHEDRRRIAAWLDDGLGYAEIARRLGRPTSTISREVARNGEPGDYRADHAQRAAARRAPRRKPARAPRPASDRRSTRSAHAFAEQFATLLSATGLPRMGARVFVCLLTRDSGSLTAAELVGLLQVSPASVSKAVGYLEAMELVVRTPDAGSRRERYVIVDDVWLRAWRADTGAHAQVAAEARRGAEILGPDTPAGARLGKMGQFFAWLSEQMSHSGRADLVVQDALTVLAALVYTTGRLTADELAAALDWPRKRVDDALGAVERRPAIADPLALTSTRAGAYAVTTRPDRLNPAQRRALGARRGTVAAAPRR</sequence>
<name>A0ABY5YW77_9ACTN</name>
<proteinExistence type="predicted"/>